<organism evidence="6">
    <name type="scientific">Castor canadensis</name>
    <name type="common">American beaver</name>
    <dbReference type="NCBI Taxonomy" id="51338"/>
    <lineage>
        <taxon>Eukaryota</taxon>
        <taxon>Metazoa</taxon>
        <taxon>Chordata</taxon>
        <taxon>Craniata</taxon>
        <taxon>Vertebrata</taxon>
        <taxon>Euteleostomi</taxon>
        <taxon>Mammalia</taxon>
        <taxon>Eutheria</taxon>
        <taxon>Euarchontoglires</taxon>
        <taxon>Glires</taxon>
        <taxon>Rodentia</taxon>
        <taxon>Castorimorpha</taxon>
        <taxon>Castoridae</taxon>
        <taxon>Castor</taxon>
    </lineage>
</organism>
<reference evidence="6" key="1">
    <citation type="journal article" date="2017" name="G3 (Bethesda)">
        <title>De Novo Genome and Transcriptome Assembly of the Canadian Beaver (Castor canadensis).</title>
        <authorList>
            <person name="Lok S."/>
            <person name="Paton T.A."/>
            <person name="Wang Z."/>
            <person name="Kaur G."/>
            <person name="Walker S."/>
            <person name="Yuen R.K."/>
            <person name="Sung W.W."/>
            <person name="Whitney J."/>
            <person name="Buchanan J.A."/>
            <person name="Trost B."/>
            <person name="Singh N."/>
            <person name="Apresto B."/>
            <person name="Chen N."/>
            <person name="Coole M."/>
            <person name="Dawson T.J."/>
            <person name="Ho K.Y."/>
            <person name="Hu Z."/>
            <person name="Pullenayegum S."/>
            <person name="Samler K."/>
            <person name="Shipstone A."/>
            <person name="Tsoi F."/>
            <person name="Wang T."/>
            <person name="Pereira S.L."/>
            <person name="Rostami P."/>
            <person name="Ryan C.A."/>
            <person name="Tong A.H."/>
            <person name="Ng K."/>
            <person name="Sundaravadanam Y."/>
            <person name="Simpson J.T."/>
            <person name="Lim B.K."/>
            <person name="Engstrom M.D."/>
            <person name="Dutton C.J."/>
            <person name="Kerr K.C."/>
            <person name="Franke M."/>
            <person name="Rapley W."/>
            <person name="Wintle R.F."/>
            <person name="Scherer S.W."/>
        </authorList>
    </citation>
    <scope>NUCLEOTIDE SEQUENCE</scope>
    <source>
        <strain evidence="6">Ward</strain>
        <tissue evidence="6">Leukocyte</tissue>
    </source>
</reference>
<dbReference type="GO" id="GO:0061630">
    <property type="term" value="F:ubiquitin protein ligase activity"/>
    <property type="evidence" value="ECO:0007669"/>
    <property type="project" value="TreeGrafter"/>
</dbReference>
<dbReference type="SUPFAM" id="SSF56204">
    <property type="entry name" value="Hect, E3 ligase catalytic domain"/>
    <property type="match status" value="1"/>
</dbReference>
<proteinExistence type="predicted"/>
<dbReference type="Gene3D" id="3.90.1750.10">
    <property type="entry name" value="Hect, E3 ligase catalytic domains"/>
    <property type="match status" value="1"/>
</dbReference>
<evidence type="ECO:0000259" key="5">
    <source>
        <dbReference type="PROSITE" id="PS50237"/>
    </source>
</evidence>
<comment type="caution">
    <text evidence="4">Lacks conserved residue(s) required for the propagation of feature annotation.</text>
</comment>
<evidence type="ECO:0000256" key="4">
    <source>
        <dbReference type="PROSITE-ProRule" id="PRU00104"/>
    </source>
</evidence>
<dbReference type="PANTHER" id="PTHR45622:SF5">
    <property type="entry name" value="E3 UBIQUITIN-PROTEIN LIGASE HERC4-RELATED"/>
    <property type="match status" value="1"/>
</dbReference>
<protein>
    <submittedName>
        <fullName evidence="6">Putative E3 ubiquitin-protein ligase HERC4</fullName>
    </submittedName>
</protein>
<dbReference type="GO" id="GO:0016567">
    <property type="term" value="P:protein ubiquitination"/>
    <property type="evidence" value="ECO:0007669"/>
    <property type="project" value="TreeGrafter"/>
</dbReference>
<keyword evidence="2" id="KW-0677">Repeat</keyword>
<evidence type="ECO:0000256" key="1">
    <source>
        <dbReference type="ARBA" id="ARBA00022679"/>
    </source>
</evidence>
<keyword evidence="1" id="KW-0808">Transferase</keyword>
<dbReference type="InterPro" id="IPR000569">
    <property type="entry name" value="HECT_dom"/>
</dbReference>
<evidence type="ECO:0000256" key="2">
    <source>
        <dbReference type="ARBA" id="ARBA00022737"/>
    </source>
</evidence>
<dbReference type="PROSITE" id="PS50237">
    <property type="entry name" value="HECT"/>
    <property type="match status" value="1"/>
</dbReference>
<dbReference type="GO" id="GO:0006511">
    <property type="term" value="P:ubiquitin-dependent protein catabolic process"/>
    <property type="evidence" value="ECO:0007669"/>
    <property type="project" value="TreeGrafter"/>
</dbReference>
<keyword evidence="3 4" id="KW-0833">Ubl conjugation pathway</keyword>
<dbReference type="InterPro" id="IPR051709">
    <property type="entry name" value="Ub-ligase/GTPase-reg"/>
</dbReference>
<dbReference type="GO" id="GO:0005737">
    <property type="term" value="C:cytoplasm"/>
    <property type="evidence" value="ECO:0007669"/>
    <property type="project" value="TreeGrafter"/>
</dbReference>
<dbReference type="EMBL" id="GFFW01004564">
    <property type="protein sequence ID" value="JAV40224.1"/>
    <property type="molecule type" value="Transcribed_RNA"/>
</dbReference>
<name>A0A250Y9J3_CASCN</name>
<dbReference type="Pfam" id="PF00632">
    <property type="entry name" value="HECT"/>
    <property type="match status" value="1"/>
</dbReference>
<dbReference type="AlphaFoldDB" id="A0A250Y9J3"/>
<accession>A0A250Y9J3</accession>
<dbReference type="PANTHER" id="PTHR45622">
    <property type="entry name" value="UBIQUITIN-PROTEIN LIGASE E3A-RELATED"/>
    <property type="match status" value="1"/>
</dbReference>
<dbReference type="InterPro" id="IPR035983">
    <property type="entry name" value="Hect_E3_ubiquitin_ligase"/>
</dbReference>
<evidence type="ECO:0000313" key="6">
    <source>
        <dbReference type="EMBL" id="JAV40224.1"/>
    </source>
</evidence>
<evidence type="ECO:0000256" key="3">
    <source>
        <dbReference type="ARBA" id="ARBA00022786"/>
    </source>
</evidence>
<dbReference type="FunFam" id="3.30.2160.10:FF:000004">
    <property type="entry name" value="probable E3 ubiquitin-protein ligase HERC4 isoform X1"/>
    <property type="match status" value="1"/>
</dbReference>
<feature type="domain" description="HECT" evidence="5">
    <location>
        <begin position="1"/>
        <end position="119"/>
    </location>
</feature>
<dbReference type="Gene3D" id="3.30.2160.10">
    <property type="entry name" value="Hect, E3 ligase catalytic domain"/>
    <property type="match status" value="1"/>
</dbReference>
<sequence>MPDVGRSMQQLLDYPEDDIEETFCLNFTITVENFGATEVKELVLNGAETAVNKQNRQEFVDAYVDYIFNKSVASLFDAFHAGFHKVCGGKVLLLFQPNELQAMVIGNTNYDWKELEKVG</sequence>